<dbReference type="InterPro" id="IPR011009">
    <property type="entry name" value="Kinase-like_dom_sf"/>
</dbReference>
<dbReference type="PANTHER" id="PTHR39179:SF1">
    <property type="entry name" value="SPORE COAT PROTEIN I"/>
    <property type="match status" value="1"/>
</dbReference>
<dbReference type="SUPFAM" id="SSF56112">
    <property type="entry name" value="Protein kinase-like (PK-like)"/>
    <property type="match status" value="1"/>
</dbReference>
<evidence type="ECO:0000313" key="3">
    <source>
        <dbReference type="Proteomes" id="UP001056429"/>
    </source>
</evidence>
<keyword evidence="3" id="KW-1185">Reference proteome</keyword>
<dbReference type="Gene3D" id="3.30.200.20">
    <property type="entry name" value="Phosphorylase Kinase, domain 1"/>
    <property type="match status" value="1"/>
</dbReference>
<dbReference type="AlphaFoldDB" id="A0A9J6P1V2"/>
<evidence type="ECO:0000259" key="1">
    <source>
        <dbReference type="Pfam" id="PF01636"/>
    </source>
</evidence>
<keyword evidence="2" id="KW-0946">Virion</keyword>
<protein>
    <submittedName>
        <fullName evidence="2">CotS family spore coat protein</fullName>
    </submittedName>
</protein>
<dbReference type="RefSeq" id="WP_250859071.1">
    <property type="nucleotide sequence ID" value="NZ_JAGSOJ010000002.1"/>
</dbReference>
<proteinExistence type="predicted"/>
<dbReference type="EMBL" id="JAGSOJ010000002">
    <property type="protein sequence ID" value="MCM1990025.1"/>
    <property type="molecule type" value="Genomic_DNA"/>
</dbReference>
<dbReference type="InterPro" id="IPR047175">
    <property type="entry name" value="CotS-like"/>
</dbReference>
<reference evidence="2" key="1">
    <citation type="journal article" date="2021" name="mSystems">
        <title>Bacteria and Archaea Synergistically Convert Glycine Betaine to Biogenic Methane in the Formosa Cold Seep of the South China Sea.</title>
        <authorList>
            <person name="Li L."/>
            <person name="Zhang W."/>
            <person name="Zhang S."/>
            <person name="Song L."/>
            <person name="Sun Q."/>
            <person name="Zhang H."/>
            <person name="Xiang H."/>
            <person name="Dong X."/>
        </authorList>
    </citation>
    <scope>NUCLEOTIDE SEQUENCE</scope>
    <source>
        <strain evidence="2">ZWT</strain>
    </source>
</reference>
<comment type="caution">
    <text evidence="2">The sequence shown here is derived from an EMBL/GenBank/DDBJ whole genome shotgun (WGS) entry which is preliminary data.</text>
</comment>
<dbReference type="GO" id="GO:0042601">
    <property type="term" value="C:endospore-forming forespore"/>
    <property type="evidence" value="ECO:0007669"/>
    <property type="project" value="TreeGrafter"/>
</dbReference>
<dbReference type="PANTHER" id="PTHR39179">
    <property type="entry name" value="SPORE COAT PROTEIN I"/>
    <property type="match status" value="1"/>
</dbReference>
<dbReference type="InterPro" id="IPR014255">
    <property type="entry name" value="Spore_coat_CotS"/>
</dbReference>
<reference evidence="2" key="2">
    <citation type="submission" date="2021-04" db="EMBL/GenBank/DDBJ databases">
        <authorList>
            <person name="Dong X."/>
        </authorList>
    </citation>
    <scope>NUCLEOTIDE SEQUENCE</scope>
    <source>
        <strain evidence="2">ZWT</strain>
    </source>
</reference>
<accession>A0A9J6P1V2</accession>
<feature type="domain" description="Aminoglycoside phosphotransferase" evidence="1">
    <location>
        <begin position="35"/>
        <end position="245"/>
    </location>
</feature>
<dbReference type="Pfam" id="PF01636">
    <property type="entry name" value="APH"/>
    <property type="match status" value="1"/>
</dbReference>
<dbReference type="Proteomes" id="UP001056429">
    <property type="component" value="Unassembled WGS sequence"/>
</dbReference>
<dbReference type="NCBIfam" id="TIGR02906">
    <property type="entry name" value="spore_CotS"/>
    <property type="match status" value="1"/>
</dbReference>
<sequence length="334" mass="40286">MNTGDVQNLIKDAYGLNIECIKKIKNVYRIKGEGKYYCFKVIKYKLGHFLFILAAMKHLQKNEFEYIPKFIKSLKGEEYIEIDGKYAYLTEWMCSRECNYDNPLDIKIATEKLGELHKKSMNFELDEGMRPRVGWNRWIEIFMTRRDEILDFKRRIMEKEHKSEFDIKYFNEIESEIKRCERAVNNLMKSDYRFVMKNEIKKHGFCHHDYANHNVLICSNGDVSVIDFDYCLLDTHLHDLASLLIRRMKNGKWSIGNAKYILDCYSEKKVIYNNEIPIMAAFIEFPQAFWQVGIQYYWEEQPWGEEFFLKKLQKILVDREERQEFVDEFKLFKL</sequence>
<evidence type="ECO:0000313" key="2">
    <source>
        <dbReference type="EMBL" id="MCM1990025.1"/>
    </source>
</evidence>
<dbReference type="InterPro" id="IPR002575">
    <property type="entry name" value="Aminoglycoside_PTrfase"/>
</dbReference>
<gene>
    <name evidence="2" type="ORF">KDK92_09745</name>
</gene>
<keyword evidence="2" id="KW-0167">Capsid protein</keyword>
<name>A0A9J6P1V2_9CLOT</name>
<organism evidence="2 3">
    <name type="scientific">Oceanirhabdus seepicola</name>
    <dbReference type="NCBI Taxonomy" id="2828781"/>
    <lineage>
        <taxon>Bacteria</taxon>
        <taxon>Bacillati</taxon>
        <taxon>Bacillota</taxon>
        <taxon>Clostridia</taxon>
        <taxon>Eubacteriales</taxon>
        <taxon>Clostridiaceae</taxon>
        <taxon>Oceanirhabdus</taxon>
    </lineage>
</organism>
<dbReference type="Gene3D" id="3.90.1200.10">
    <property type="match status" value="1"/>
</dbReference>